<dbReference type="Gene3D" id="2.180.10.10">
    <property type="entry name" value="RHS repeat-associated core"/>
    <property type="match status" value="1"/>
</dbReference>
<name>A0A645BXG5_9ZZZZ</name>
<evidence type="ECO:0008006" key="2">
    <source>
        <dbReference type="Google" id="ProtNLM"/>
    </source>
</evidence>
<dbReference type="NCBIfam" id="TIGR03696">
    <property type="entry name" value="Rhs_assc_core"/>
    <property type="match status" value="1"/>
</dbReference>
<protein>
    <recommendedName>
        <fullName evidence="2">RHS repeat-associated core domain-containing protein</fullName>
    </recommendedName>
</protein>
<dbReference type="InterPro" id="IPR050708">
    <property type="entry name" value="T6SS_VgrG/RHS"/>
</dbReference>
<dbReference type="PANTHER" id="PTHR32305">
    <property type="match status" value="1"/>
</dbReference>
<organism evidence="1">
    <name type="scientific">bioreactor metagenome</name>
    <dbReference type="NCBI Taxonomy" id="1076179"/>
    <lineage>
        <taxon>unclassified sequences</taxon>
        <taxon>metagenomes</taxon>
        <taxon>ecological metagenomes</taxon>
    </lineage>
</organism>
<reference evidence="1" key="1">
    <citation type="submission" date="2019-08" db="EMBL/GenBank/DDBJ databases">
        <authorList>
            <person name="Kucharzyk K."/>
            <person name="Murdoch R.W."/>
            <person name="Higgins S."/>
            <person name="Loffler F."/>
        </authorList>
    </citation>
    <scope>NUCLEOTIDE SEQUENCE</scope>
</reference>
<proteinExistence type="predicted"/>
<dbReference type="InterPro" id="IPR022385">
    <property type="entry name" value="Rhs_assc_core"/>
</dbReference>
<dbReference type="EMBL" id="VSSQ01023084">
    <property type="protein sequence ID" value="MPM69798.1"/>
    <property type="molecule type" value="Genomic_DNA"/>
</dbReference>
<accession>A0A645BXG5</accession>
<dbReference type="AlphaFoldDB" id="A0A645BXG5"/>
<dbReference type="PANTHER" id="PTHR32305:SF15">
    <property type="entry name" value="PROTEIN RHSA-RELATED"/>
    <property type="match status" value="1"/>
</dbReference>
<sequence>MTKTYDYDAFGVEQSPSATDPNPYRYCGEYYDKDTGTYYLRARYYSPTTGRFTQEDTHWKVSNMVYGDEPTKWNEHEANSNDRLGLSRYTYLPDTVAIRQSGNLYVYCMNNPVGHVDPAGLWTISLGVEASAAFLVSIGLSGQIVVDDNGNVGLILTGIGGGGTPAAAVTGALTVTTADEIFDLNGKGSSGGGSWGFGADAVTGNARDGSTVFGVQVVGFGASVPLPEAHGQLTLTGVISLNWLPQWLKERIISSANDAYNSMLTDEQKAMIEGN</sequence>
<gene>
    <name evidence="1" type="ORF">SDC9_116746</name>
</gene>
<comment type="caution">
    <text evidence="1">The sequence shown here is derived from an EMBL/GenBank/DDBJ whole genome shotgun (WGS) entry which is preliminary data.</text>
</comment>
<evidence type="ECO:0000313" key="1">
    <source>
        <dbReference type="EMBL" id="MPM69798.1"/>
    </source>
</evidence>